<protein>
    <recommendedName>
        <fullName evidence="7">Endolytic murein transglycosylase</fullName>
        <ecNumber evidence="7">4.2.2.29</ecNumber>
    </recommendedName>
    <alternativeName>
        <fullName evidence="7">Peptidoglycan lytic transglycosylase</fullName>
    </alternativeName>
    <alternativeName>
        <fullName evidence="7">Peptidoglycan polymerization terminase</fullName>
    </alternativeName>
</protein>
<reference evidence="9 10" key="1">
    <citation type="submission" date="2021-07" db="EMBL/GenBank/DDBJ databases">
        <title>Actinomadura sp. PM05-2 isolated from lichen.</title>
        <authorList>
            <person name="Somphong A."/>
            <person name="Phongsopitanun W."/>
            <person name="Tanasupawat S."/>
            <person name="Peongsungnone V."/>
        </authorList>
    </citation>
    <scope>NUCLEOTIDE SEQUENCE [LARGE SCALE GENOMIC DNA]</scope>
    <source>
        <strain evidence="9 10">PM05-2</strain>
    </source>
</reference>
<keyword evidence="1 7" id="KW-1003">Cell membrane</keyword>
<evidence type="ECO:0000256" key="6">
    <source>
        <dbReference type="ARBA" id="ARBA00023316"/>
    </source>
</evidence>
<keyword evidence="5 7" id="KW-0456">Lyase</keyword>
<comment type="similarity">
    <text evidence="7">Belongs to the transglycosylase MltG family.</text>
</comment>
<proteinExistence type="inferred from homology"/>
<evidence type="ECO:0000256" key="2">
    <source>
        <dbReference type="ARBA" id="ARBA00022692"/>
    </source>
</evidence>
<dbReference type="CDD" id="cd08010">
    <property type="entry name" value="MltG_like"/>
    <property type="match status" value="1"/>
</dbReference>
<dbReference type="NCBIfam" id="TIGR00247">
    <property type="entry name" value="endolytic transglycosylase MltG"/>
    <property type="match status" value="1"/>
</dbReference>
<dbReference type="InterPro" id="IPR003770">
    <property type="entry name" value="MLTG-like"/>
</dbReference>
<dbReference type="Pfam" id="PF02618">
    <property type="entry name" value="YceG"/>
    <property type="match status" value="1"/>
</dbReference>
<feature type="region of interest" description="Disordered" evidence="8">
    <location>
        <begin position="1"/>
        <end position="33"/>
    </location>
</feature>
<keyword evidence="2 7" id="KW-0812">Transmembrane</keyword>
<evidence type="ECO:0000256" key="1">
    <source>
        <dbReference type="ARBA" id="ARBA00022475"/>
    </source>
</evidence>
<sequence length="388" mass="42181">MNDLNLFSEPDRGDGRRPSDPHARRPARKGRKKRRKGSAAFLFALAFIVAVFGTAGVLGAAWLDNRIHPPDYKGAGAGSVSVQIKEGATGSSIAATLQEHDVVKSVRAFLKVYSKDAKAAGIQPGFYQMRLRMSSASAMALLHDPKSRAGSQITIPEGRRAAEVFATLAKKTGIPVRDFQAAARDTRGIGLPSYARGQGDRKVEGYLFPGRYDLDPNATAKQILKQMVDRFKDEARTVGLEDKAGDVGLDPGEVVVLASLLQAEGGTEEDYPKIARVLYNRLKIKMKLRLDTTVLYAQNRRSLNVTTRDTAVSSPYSTYQVPGLPAGAIDSPGAKALEAALAPARGNWIFFVTTDPSTGFTEYGTTDADFTRMQKKLNDWLAAHPQRR</sequence>
<evidence type="ECO:0000256" key="3">
    <source>
        <dbReference type="ARBA" id="ARBA00022989"/>
    </source>
</evidence>
<organism evidence="9 10">
    <name type="scientific">Actinomadura parmotrematis</name>
    <dbReference type="NCBI Taxonomy" id="2864039"/>
    <lineage>
        <taxon>Bacteria</taxon>
        <taxon>Bacillati</taxon>
        <taxon>Actinomycetota</taxon>
        <taxon>Actinomycetes</taxon>
        <taxon>Streptosporangiales</taxon>
        <taxon>Thermomonosporaceae</taxon>
        <taxon>Actinomadura</taxon>
    </lineage>
</organism>
<comment type="subcellular location">
    <subcellularLocation>
        <location evidence="7">Cell membrane</location>
        <topology evidence="7">Single-pass membrane protein</topology>
    </subcellularLocation>
</comment>
<comment type="catalytic activity">
    <reaction evidence="7">
        <text>a peptidoglycan chain = a peptidoglycan chain with N-acetyl-1,6-anhydromuramyl-[peptide] at the reducing end + a peptidoglycan chain with N-acetylglucosamine at the non-reducing end.</text>
        <dbReference type="EC" id="4.2.2.29"/>
    </reaction>
</comment>
<accession>A0ABS7G1I6</accession>
<evidence type="ECO:0000256" key="4">
    <source>
        <dbReference type="ARBA" id="ARBA00023136"/>
    </source>
</evidence>
<comment type="caution">
    <text evidence="9">The sequence shown here is derived from an EMBL/GenBank/DDBJ whole genome shotgun (WGS) entry which is preliminary data.</text>
</comment>
<dbReference type="Proteomes" id="UP000774570">
    <property type="component" value="Unassembled WGS sequence"/>
</dbReference>
<keyword evidence="3 7" id="KW-1133">Transmembrane helix</keyword>
<evidence type="ECO:0000256" key="8">
    <source>
        <dbReference type="SAM" id="MobiDB-lite"/>
    </source>
</evidence>
<dbReference type="EMBL" id="JAIBOA010000024">
    <property type="protein sequence ID" value="MBW8486553.1"/>
    <property type="molecule type" value="Genomic_DNA"/>
</dbReference>
<keyword evidence="10" id="KW-1185">Reference proteome</keyword>
<evidence type="ECO:0000256" key="5">
    <source>
        <dbReference type="ARBA" id="ARBA00023239"/>
    </source>
</evidence>
<dbReference type="EC" id="4.2.2.29" evidence="7"/>
<dbReference type="PANTHER" id="PTHR30518">
    <property type="entry name" value="ENDOLYTIC MUREIN TRANSGLYCOSYLASE"/>
    <property type="match status" value="1"/>
</dbReference>
<comment type="function">
    <text evidence="7">Functions as a peptidoglycan terminase that cleaves nascent peptidoglycan strands endolytically to terminate their elongation.</text>
</comment>
<evidence type="ECO:0000256" key="7">
    <source>
        <dbReference type="HAMAP-Rule" id="MF_02065"/>
    </source>
</evidence>
<keyword evidence="6 7" id="KW-0961">Cell wall biogenesis/degradation</keyword>
<dbReference type="RefSeq" id="WP_220169788.1">
    <property type="nucleotide sequence ID" value="NZ_JAIBOA010000024.1"/>
</dbReference>
<feature type="compositionally biased region" description="Basic residues" evidence="8">
    <location>
        <begin position="24"/>
        <end position="33"/>
    </location>
</feature>
<dbReference type="HAMAP" id="MF_02065">
    <property type="entry name" value="MltG"/>
    <property type="match status" value="1"/>
</dbReference>
<dbReference type="PANTHER" id="PTHR30518:SF2">
    <property type="entry name" value="ENDOLYTIC MUREIN TRANSGLYCOSYLASE"/>
    <property type="match status" value="1"/>
</dbReference>
<name>A0ABS7G1I6_9ACTN</name>
<feature type="transmembrane region" description="Helical" evidence="7">
    <location>
        <begin position="39"/>
        <end position="63"/>
    </location>
</feature>
<feature type="compositionally biased region" description="Basic and acidic residues" evidence="8">
    <location>
        <begin position="9"/>
        <end position="23"/>
    </location>
</feature>
<dbReference type="Gene3D" id="3.30.1490.480">
    <property type="entry name" value="Endolytic murein transglycosylase"/>
    <property type="match status" value="1"/>
</dbReference>
<feature type="site" description="Important for catalytic activity" evidence="7">
    <location>
        <position position="264"/>
    </location>
</feature>
<evidence type="ECO:0000313" key="9">
    <source>
        <dbReference type="EMBL" id="MBW8486553.1"/>
    </source>
</evidence>
<keyword evidence="4 7" id="KW-0472">Membrane</keyword>
<evidence type="ECO:0000313" key="10">
    <source>
        <dbReference type="Proteomes" id="UP000774570"/>
    </source>
</evidence>
<gene>
    <name evidence="7 9" type="primary">mltG</name>
    <name evidence="9" type="ORF">K1Y72_29585</name>
</gene>